<dbReference type="OrthoDB" id="8965982at2"/>
<reference evidence="3 4" key="1">
    <citation type="submission" date="2018-05" db="EMBL/GenBank/DDBJ databases">
        <title>Genomic Encyclopedia of Type Strains, Phase IV (KMG-IV): sequencing the most valuable type-strain genomes for metagenomic binning, comparative biology and taxonomic classification.</title>
        <authorList>
            <person name="Goeker M."/>
        </authorList>
    </citation>
    <scope>NUCLEOTIDE SEQUENCE [LARGE SCALE GENOMIC DNA]</scope>
    <source>
        <strain evidence="3 4">DSM 26006</strain>
    </source>
</reference>
<feature type="transmembrane region" description="Helical" evidence="1">
    <location>
        <begin position="125"/>
        <end position="145"/>
    </location>
</feature>
<keyword evidence="1" id="KW-0472">Membrane</keyword>
<dbReference type="AlphaFoldDB" id="A0A317REE7"/>
<keyword evidence="4" id="KW-1185">Reference proteome</keyword>
<comment type="caution">
    <text evidence="3">The sequence shown here is derived from an EMBL/GenBank/DDBJ whole genome shotgun (WGS) entry which is preliminary data.</text>
</comment>
<proteinExistence type="predicted"/>
<feature type="transmembrane region" description="Helical" evidence="1">
    <location>
        <begin position="6"/>
        <end position="26"/>
    </location>
</feature>
<name>A0A317REE7_9BURK</name>
<dbReference type="EMBL" id="QGUB01000002">
    <property type="protein sequence ID" value="PWW47971.1"/>
    <property type="molecule type" value="Genomic_DNA"/>
</dbReference>
<accession>A0A317REE7</accession>
<feature type="domain" description="DUF1468" evidence="2">
    <location>
        <begin position="9"/>
        <end position="150"/>
    </location>
</feature>
<protein>
    <submittedName>
        <fullName evidence="3">Tripartite tricarboxylate transporter TctB family protein</fullName>
    </submittedName>
</protein>
<feature type="transmembrane region" description="Helical" evidence="1">
    <location>
        <begin position="38"/>
        <end position="56"/>
    </location>
</feature>
<sequence length="155" mass="16383">MLKHKYLSGGLLALIGLGTAVASLEYETGSLARMGPGYFPLLLGAAMVALGLLIAVTPDSPDEVLADSQDRSLADIVRPHLRPWGAIVAGMVLFIVLGRWGGLVPATFALVFVSALGDHNNSVKACFWLAVGVAAFAVAVFHYGMQLQFPLFTWG</sequence>
<evidence type="ECO:0000259" key="2">
    <source>
        <dbReference type="Pfam" id="PF07331"/>
    </source>
</evidence>
<evidence type="ECO:0000313" key="3">
    <source>
        <dbReference type="EMBL" id="PWW47971.1"/>
    </source>
</evidence>
<gene>
    <name evidence="3" type="ORF">DFR36_102352</name>
</gene>
<dbReference type="RefSeq" id="WP_019374553.1">
    <property type="nucleotide sequence ID" value="NZ_ALEE01000567.1"/>
</dbReference>
<keyword evidence="1" id="KW-0812">Transmembrane</keyword>
<feature type="transmembrane region" description="Helical" evidence="1">
    <location>
        <begin position="87"/>
        <end position="113"/>
    </location>
</feature>
<dbReference type="Pfam" id="PF07331">
    <property type="entry name" value="TctB"/>
    <property type="match status" value="1"/>
</dbReference>
<dbReference type="Proteomes" id="UP000246483">
    <property type="component" value="Unassembled WGS sequence"/>
</dbReference>
<evidence type="ECO:0000256" key="1">
    <source>
        <dbReference type="SAM" id="Phobius"/>
    </source>
</evidence>
<dbReference type="InterPro" id="IPR009936">
    <property type="entry name" value="DUF1468"/>
</dbReference>
<keyword evidence="1" id="KW-1133">Transmembrane helix</keyword>
<organism evidence="3 4">
    <name type="scientific">Melaminivora alkalimesophila</name>
    <dbReference type="NCBI Taxonomy" id="1165852"/>
    <lineage>
        <taxon>Bacteria</taxon>
        <taxon>Pseudomonadati</taxon>
        <taxon>Pseudomonadota</taxon>
        <taxon>Betaproteobacteria</taxon>
        <taxon>Burkholderiales</taxon>
        <taxon>Comamonadaceae</taxon>
        <taxon>Melaminivora</taxon>
    </lineage>
</organism>
<evidence type="ECO:0000313" key="4">
    <source>
        <dbReference type="Proteomes" id="UP000246483"/>
    </source>
</evidence>